<dbReference type="PANTHER" id="PTHR46254">
    <property type="entry name" value="PROTEIN GVQW1-RELATED"/>
    <property type="match status" value="1"/>
</dbReference>
<evidence type="ECO:0000313" key="3">
    <source>
        <dbReference type="Proteomes" id="UP000001595"/>
    </source>
</evidence>
<dbReference type="HOGENOM" id="CLU_118864_2_0_1"/>
<proteinExistence type="predicted"/>
<dbReference type="OMA" id="LACHYSY"/>
<organism evidence="2 3">
    <name type="scientific">Pongo abelii</name>
    <name type="common">Sumatran orangutan</name>
    <name type="synonym">Pongo pygmaeus abelii</name>
    <dbReference type="NCBI Taxonomy" id="9601"/>
    <lineage>
        <taxon>Eukaryota</taxon>
        <taxon>Metazoa</taxon>
        <taxon>Chordata</taxon>
        <taxon>Craniata</taxon>
        <taxon>Vertebrata</taxon>
        <taxon>Euteleostomi</taxon>
        <taxon>Mammalia</taxon>
        <taxon>Eutheria</taxon>
        <taxon>Euarchontoglires</taxon>
        <taxon>Primates</taxon>
        <taxon>Haplorrhini</taxon>
        <taxon>Catarrhini</taxon>
        <taxon>Hominidae</taxon>
        <taxon>Pongo</taxon>
    </lineage>
</organism>
<keyword evidence="1" id="KW-0732">Signal</keyword>
<dbReference type="AlphaFoldDB" id="H2NK45"/>
<dbReference type="GeneTree" id="ENSGT00940000161627"/>
<evidence type="ECO:0000313" key="2">
    <source>
        <dbReference type="Ensembl" id="ENSPPYP00000006196.2"/>
    </source>
</evidence>
<sequence>QHLVWFFVFLRQGLTVTQAGVRWRDLRSLQPPPPGFKQFFCLSLSSSWDYRRAPPCLANFYIFSRDEVSPYWPGWSQTPDLRRTAHLGLPKCWDYRCEPLRLAESQHLGFLDARPCSSRPRVRRSRQDARWPQE</sequence>
<dbReference type="Ensembl" id="ENSPPYT00000006441.2">
    <property type="protein sequence ID" value="ENSPPYP00000006196.2"/>
    <property type="gene ID" value="ENSPPYG00000005438.2"/>
</dbReference>
<reference evidence="2" key="3">
    <citation type="submission" date="2025-09" db="UniProtKB">
        <authorList>
            <consortium name="Ensembl"/>
        </authorList>
    </citation>
    <scope>IDENTIFICATION</scope>
</reference>
<dbReference type="InParanoid" id="H2NK45"/>
<reference evidence="2 3" key="1">
    <citation type="submission" date="2008-02" db="EMBL/GenBank/DDBJ databases">
        <title>A 6x draft sequence assembly of the Pongo pygmaeus abelii genome.</title>
        <authorList>
            <person name="Wilson R.K."/>
            <person name="Mardis E."/>
        </authorList>
    </citation>
    <scope>NUCLEOTIDE SEQUENCE [LARGE SCALE GENOMIC DNA]</scope>
</reference>
<name>H2NK45_PONAB</name>
<feature type="signal peptide" evidence="1">
    <location>
        <begin position="1"/>
        <end position="19"/>
    </location>
</feature>
<dbReference type="Proteomes" id="UP000001595">
    <property type="component" value="Chromosome 7"/>
</dbReference>
<evidence type="ECO:0000256" key="1">
    <source>
        <dbReference type="SAM" id="SignalP"/>
    </source>
</evidence>
<keyword evidence="3" id="KW-1185">Reference proteome</keyword>
<protein>
    <submittedName>
        <fullName evidence="2">Uncharacterized protein</fullName>
    </submittedName>
</protein>
<reference evidence="2" key="2">
    <citation type="submission" date="2025-08" db="UniProtKB">
        <authorList>
            <consortium name="Ensembl"/>
        </authorList>
    </citation>
    <scope>IDENTIFICATION</scope>
</reference>
<accession>H2NK45</accession>
<feature type="chain" id="PRO_5035196506" evidence="1">
    <location>
        <begin position="20"/>
        <end position="134"/>
    </location>
</feature>